<reference evidence="1 3" key="2">
    <citation type="journal article" date="2018" name="Plant J.">
        <title>The Physcomitrella patens chromosome-scale assembly reveals moss genome structure and evolution.</title>
        <authorList>
            <person name="Lang D."/>
            <person name="Ullrich K.K."/>
            <person name="Murat F."/>
            <person name="Fuchs J."/>
            <person name="Jenkins J."/>
            <person name="Haas F.B."/>
            <person name="Piednoel M."/>
            <person name="Gundlach H."/>
            <person name="Van Bel M."/>
            <person name="Meyberg R."/>
            <person name="Vives C."/>
            <person name="Morata J."/>
            <person name="Symeonidi A."/>
            <person name="Hiss M."/>
            <person name="Muchero W."/>
            <person name="Kamisugi Y."/>
            <person name="Saleh O."/>
            <person name="Blanc G."/>
            <person name="Decker E.L."/>
            <person name="van Gessel N."/>
            <person name="Grimwood J."/>
            <person name="Hayes R.D."/>
            <person name="Graham S.W."/>
            <person name="Gunter L.E."/>
            <person name="McDaniel S.F."/>
            <person name="Hoernstein S.N.W."/>
            <person name="Larsson A."/>
            <person name="Li F.W."/>
            <person name="Perroud P.F."/>
            <person name="Phillips J."/>
            <person name="Ranjan P."/>
            <person name="Rokshar D.S."/>
            <person name="Rothfels C.J."/>
            <person name="Schneider L."/>
            <person name="Shu S."/>
            <person name="Stevenson D.W."/>
            <person name="Thummler F."/>
            <person name="Tillich M."/>
            <person name="Villarreal Aguilar J.C."/>
            <person name="Widiez T."/>
            <person name="Wong G.K."/>
            <person name="Wymore A."/>
            <person name="Zhang Y."/>
            <person name="Zimmer A.D."/>
            <person name="Quatrano R.S."/>
            <person name="Mayer K.F.X."/>
            <person name="Goodstein D."/>
            <person name="Casacuberta J.M."/>
            <person name="Vandepoele K."/>
            <person name="Reski R."/>
            <person name="Cuming A.C."/>
            <person name="Tuskan G.A."/>
            <person name="Maumus F."/>
            <person name="Salse J."/>
            <person name="Schmutz J."/>
            <person name="Rensing S.A."/>
        </authorList>
    </citation>
    <scope>NUCLEOTIDE SEQUENCE [LARGE SCALE GENOMIC DNA]</scope>
    <source>
        <strain evidence="2 3">cv. Gransden 2004</strain>
    </source>
</reference>
<accession>A0A2K1IE98</accession>
<sequence length="49" mass="5503">MEVLQRMGVSSGDYRVVSRAALVLCEWMSRFGMDGWCGGAGRFDFKVKL</sequence>
<evidence type="ECO:0000313" key="2">
    <source>
        <dbReference type="EnsemblPlants" id="PAC:32980204.CDS.1"/>
    </source>
</evidence>
<protein>
    <submittedName>
        <fullName evidence="1 2">Uncharacterized protein</fullName>
    </submittedName>
</protein>
<dbReference type="AlphaFoldDB" id="A0A2K1IE98"/>
<name>A0A2K1IE98_PHYPA</name>
<dbReference type="InParanoid" id="A0A2K1IE98"/>
<dbReference type="EnsemblPlants" id="Pp3c25_8520V3.1">
    <property type="protein sequence ID" value="PAC:32980204.CDS.1"/>
    <property type="gene ID" value="Pp3c25_8520"/>
</dbReference>
<dbReference type="Gramene" id="Pp3c25_8520V3.1">
    <property type="protein sequence ID" value="PAC:32980204.CDS.1"/>
    <property type="gene ID" value="Pp3c25_8520"/>
</dbReference>
<evidence type="ECO:0000313" key="3">
    <source>
        <dbReference type="Proteomes" id="UP000006727"/>
    </source>
</evidence>
<proteinExistence type="predicted"/>
<dbReference type="PaxDb" id="3218-PP1S50_145V6.1"/>
<dbReference type="Proteomes" id="UP000006727">
    <property type="component" value="Chromosome 25"/>
</dbReference>
<dbReference type="EMBL" id="ABEU02000025">
    <property type="protein sequence ID" value="PNR27597.1"/>
    <property type="molecule type" value="Genomic_DNA"/>
</dbReference>
<reference evidence="1 3" key="1">
    <citation type="journal article" date="2008" name="Science">
        <title>The Physcomitrella genome reveals evolutionary insights into the conquest of land by plants.</title>
        <authorList>
            <person name="Rensing S."/>
            <person name="Lang D."/>
            <person name="Zimmer A."/>
            <person name="Terry A."/>
            <person name="Salamov A."/>
            <person name="Shapiro H."/>
            <person name="Nishiyama T."/>
            <person name="Perroud P.-F."/>
            <person name="Lindquist E."/>
            <person name="Kamisugi Y."/>
            <person name="Tanahashi T."/>
            <person name="Sakakibara K."/>
            <person name="Fujita T."/>
            <person name="Oishi K."/>
            <person name="Shin-I T."/>
            <person name="Kuroki Y."/>
            <person name="Toyoda A."/>
            <person name="Suzuki Y."/>
            <person name="Hashimoto A."/>
            <person name="Yamaguchi K."/>
            <person name="Sugano A."/>
            <person name="Kohara Y."/>
            <person name="Fujiyama A."/>
            <person name="Anterola A."/>
            <person name="Aoki S."/>
            <person name="Ashton N."/>
            <person name="Barbazuk W.B."/>
            <person name="Barker E."/>
            <person name="Bennetzen J."/>
            <person name="Bezanilla M."/>
            <person name="Blankenship R."/>
            <person name="Cho S.H."/>
            <person name="Dutcher S."/>
            <person name="Estelle M."/>
            <person name="Fawcett J.A."/>
            <person name="Gundlach H."/>
            <person name="Hanada K."/>
            <person name="Heyl A."/>
            <person name="Hicks K.A."/>
            <person name="Hugh J."/>
            <person name="Lohr M."/>
            <person name="Mayer K."/>
            <person name="Melkozernov A."/>
            <person name="Murata T."/>
            <person name="Nelson D."/>
            <person name="Pils B."/>
            <person name="Prigge M."/>
            <person name="Reiss B."/>
            <person name="Renner T."/>
            <person name="Rombauts S."/>
            <person name="Rushton P."/>
            <person name="Sanderfoot A."/>
            <person name="Schween G."/>
            <person name="Shiu S.-H."/>
            <person name="Stueber K."/>
            <person name="Theodoulou F.L."/>
            <person name="Tu H."/>
            <person name="Van de Peer Y."/>
            <person name="Verrier P.J."/>
            <person name="Waters E."/>
            <person name="Wood A."/>
            <person name="Yang L."/>
            <person name="Cove D."/>
            <person name="Cuming A."/>
            <person name="Hasebe M."/>
            <person name="Lucas S."/>
            <person name="Mishler D.B."/>
            <person name="Reski R."/>
            <person name="Grigoriev I."/>
            <person name="Quatrano R.S."/>
            <person name="Boore J.L."/>
        </authorList>
    </citation>
    <scope>NUCLEOTIDE SEQUENCE [LARGE SCALE GENOMIC DNA]</scope>
    <source>
        <strain evidence="2 3">cv. Gransden 2004</strain>
    </source>
</reference>
<keyword evidence="3" id="KW-1185">Reference proteome</keyword>
<organism evidence="1">
    <name type="scientific">Physcomitrium patens</name>
    <name type="common">Spreading-leaved earth moss</name>
    <name type="synonym">Physcomitrella patens</name>
    <dbReference type="NCBI Taxonomy" id="3218"/>
    <lineage>
        <taxon>Eukaryota</taxon>
        <taxon>Viridiplantae</taxon>
        <taxon>Streptophyta</taxon>
        <taxon>Embryophyta</taxon>
        <taxon>Bryophyta</taxon>
        <taxon>Bryophytina</taxon>
        <taxon>Bryopsida</taxon>
        <taxon>Funariidae</taxon>
        <taxon>Funariales</taxon>
        <taxon>Funariaceae</taxon>
        <taxon>Physcomitrium</taxon>
    </lineage>
</organism>
<reference evidence="2" key="3">
    <citation type="submission" date="2020-12" db="UniProtKB">
        <authorList>
            <consortium name="EnsemblPlants"/>
        </authorList>
    </citation>
    <scope>IDENTIFICATION</scope>
</reference>
<evidence type="ECO:0000313" key="1">
    <source>
        <dbReference type="EMBL" id="PNR27597.1"/>
    </source>
</evidence>
<gene>
    <name evidence="1" type="ORF">PHYPA_029749</name>
</gene>